<organism evidence="2 3">
    <name type="scientific">Reticulomyxa filosa</name>
    <dbReference type="NCBI Taxonomy" id="46433"/>
    <lineage>
        <taxon>Eukaryota</taxon>
        <taxon>Sar</taxon>
        <taxon>Rhizaria</taxon>
        <taxon>Retaria</taxon>
        <taxon>Foraminifera</taxon>
        <taxon>Monothalamids</taxon>
        <taxon>Reticulomyxidae</taxon>
        <taxon>Reticulomyxa</taxon>
    </lineage>
</organism>
<evidence type="ECO:0000256" key="1">
    <source>
        <dbReference type="SAM" id="Phobius"/>
    </source>
</evidence>
<reference evidence="2 3" key="1">
    <citation type="journal article" date="2013" name="Curr. Biol.">
        <title>The Genome of the Foraminiferan Reticulomyxa filosa.</title>
        <authorList>
            <person name="Glockner G."/>
            <person name="Hulsmann N."/>
            <person name="Schleicher M."/>
            <person name="Noegel A.A."/>
            <person name="Eichinger L."/>
            <person name="Gallinger C."/>
            <person name="Pawlowski J."/>
            <person name="Sierra R."/>
            <person name="Euteneuer U."/>
            <person name="Pillet L."/>
            <person name="Moustafa A."/>
            <person name="Platzer M."/>
            <person name="Groth M."/>
            <person name="Szafranski K."/>
            <person name="Schliwa M."/>
        </authorList>
    </citation>
    <scope>NUCLEOTIDE SEQUENCE [LARGE SCALE GENOMIC DNA]</scope>
</reference>
<dbReference type="Proteomes" id="UP000023152">
    <property type="component" value="Unassembled WGS sequence"/>
</dbReference>
<feature type="transmembrane region" description="Helical" evidence="1">
    <location>
        <begin position="122"/>
        <end position="140"/>
    </location>
</feature>
<evidence type="ECO:0000313" key="2">
    <source>
        <dbReference type="EMBL" id="ETO11847.1"/>
    </source>
</evidence>
<dbReference type="AlphaFoldDB" id="X6MEK7"/>
<keyword evidence="3" id="KW-1185">Reference proteome</keyword>
<comment type="caution">
    <text evidence="2">The sequence shown here is derived from an EMBL/GenBank/DDBJ whole genome shotgun (WGS) entry which is preliminary data.</text>
</comment>
<gene>
    <name evidence="2" type="ORF">RFI_25529</name>
</gene>
<keyword evidence="1" id="KW-0472">Membrane</keyword>
<evidence type="ECO:0000313" key="3">
    <source>
        <dbReference type="Proteomes" id="UP000023152"/>
    </source>
</evidence>
<dbReference type="EMBL" id="ASPP01021963">
    <property type="protein sequence ID" value="ETO11847.1"/>
    <property type="molecule type" value="Genomic_DNA"/>
</dbReference>
<name>X6MEK7_RETFI</name>
<protein>
    <submittedName>
        <fullName evidence="2">Uncharacterized protein</fullName>
    </submittedName>
</protein>
<keyword evidence="1" id="KW-0812">Transmembrane</keyword>
<sequence>MYCTYDVFDLKWIFKKKHIVYVPAFNAQQPNGLYKWFGQPETHIIFDVWLVINCTSTKMVRMPNLAINYAYNGSNFAFPTYCIPIKRMSKVTVQTITVNRFNFAMHYIQYSSITSQLVSNTFQILFIFQCYVLFFFNTFFKNKQKKMDRSYDVAQKKEKLMILKTLAISQSATSGGANFGGK</sequence>
<keyword evidence="1" id="KW-1133">Transmembrane helix</keyword>
<accession>X6MEK7</accession>
<proteinExistence type="predicted"/>